<evidence type="ECO:0000313" key="6">
    <source>
        <dbReference type="Proteomes" id="UP000281406"/>
    </source>
</evidence>
<comment type="similarity">
    <text evidence="1">Belongs to the heat shock protein 90 family.</text>
</comment>
<dbReference type="InterPro" id="IPR036890">
    <property type="entry name" value="HATPase_C_sf"/>
</dbReference>
<reference evidence="5 6" key="1">
    <citation type="submission" date="2018-10" db="EMBL/GenBank/DDBJ databases">
        <title>Genome assembly for a Yunnan-Guizhou Plateau 3E fish, Anabarilius grahami (Regan), and its evolutionary and genetic applications.</title>
        <authorList>
            <person name="Jiang W."/>
        </authorList>
    </citation>
    <scope>NUCLEOTIDE SEQUENCE [LARGE SCALE GENOMIC DNA]</scope>
    <source>
        <strain evidence="5">AG-KIZ</strain>
        <tissue evidence="5">Muscle</tissue>
    </source>
</reference>
<dbReference type="Gene3D" id="3.30.565.10">
    <property type="entry name" value="Histidine kinase-like ATPase, C-terminal domain"/>
    <property type="match status" value="1"/>
</dbReference>
<dbReference type="OrthoDB" id="28737at2759"/>
<evidence type="ECO:0000256" key="1">
    <source>
        <dbReference type="ARBA" id="ARBA00008239"/>
    </source>
</evidence>
<name>A0A3N0XZQ4_ANAGA</name>
<keyword evidence="4" id="KW-0143">Chaperone</keyword>
<evidence type="ECO:0000313" key="5">
    <source>
        <dbReference type="EMBL" id="ROK47447.1"/>
    </source>
</evidence>
<dbReference type="PANTHER" id="PTHR11528">
    <property type="entry name" value="HEAT SHOCK PROTEIN 90 FAMILY MEMBER"/>
    <property type="match status" value="1"/>
</dbReference>
<evidence type="ECO:0000256" key="4">
    <source>
        <dbReference type="ARBA" id="ARBA00023186"/>
    </source>
</evidence>
<dbReference type="GO" id="GO:0005524">
    <property type="term" value="F:ATP binding"/>
    <property type="evidence" value="ECO:0007669"/>
    <property type="project" value="UniProtKB-KW"/>
</dbReference>
<protein>
    <submittedName>
        <fullName evidence="5">Heat shock protein 75 kDa, mitochondrial</fullName>
    </submittedName>
</protein>
<dbReference type="GO" id="GO:0051082">
    <property type="term" value="F:unfolded protein binding"/>
    <property type="evidence" value="ECO:0007669"/>
    <property type="project" value="InterPro"/>
</dbReference>
<dbReference type="AlphaFoldDB" id="A0A3N0XZQ4"/>
<dbReference type="GO" id="GO:0016887">
    <property type="term" value="F:ATP hydrolysis activity"/>
    <property type="evidence" value="ECO:0007669"/>
    <property type="project" value="InterPro"/>
</dbReference>
<dbReference type="PRINTS" id="PR00775">
    <property type="entry name" value="HEATSHOCK90"/>
</dbReference>
<dbReference type="GO" id="GO:0140662">
    <property type="term" value="F:ATP-dependent protein folding chaperone"/>
    <property type="evidence" value="ECO:0007669"/>
    <property type="project" value="InterPro"/>
</dbReference>
<keyword evidence="5" id="KW-0346">Stress response</keyword>
<organism evidence="5 6">
    <name type="scientific">Anabarilius grahami</name>
    <name type="common">Kanglang fish</name>
    <name type="synonym">Barilius grahami</name>
    <dbReference type="NCBI Taxonomy" id="495550"/>
    <lineage>
        <taxon>Eukaryota</taxon>
        <taxon>Metazoa</taxon>
        <taxon>Chordata</taxon>
        <taxon>Craniata</taxon>
        <taxon>Vertebrata</taxon>
        <taxon>Euteleostomi</taxon>
        <taxon>Actinopterygii</taxon>
        <taxon>Neopterygii</taxon>
        <taxon>Teleostei</taxon>
        <taxon>Ostariophysi</taxon>
        <taxon>Cypriniformes</taxon>
        <taxon>Xenocyprididae</taxon>
        <taxon>Xenocypridinae</taxon>
        <taxon>Xenocypridinae incertae sedis</taxon>
        <taxon>Anabarilius</taxon>
    </lineage>
</organism>
<keyword evidence="6" id="KW-1185">Reference proteome</keyword>
<accession>A0A3N0XZQ4</accession>
<dbReference type="InterPro" id="IPR020575">
    <property type="entry name" value="Hsp90_N"/>
</dbReference>
<evidence type="ECO:0000256" key="2">
    <source>
        <dbReference type="ARBA" id="ARBA00022741"/>
    </source>
</evidence>
<dbReference type="SUPFAM" id="SSF55874">
    <property type="entry name" value="ATPase domain of HSP90 chaperone/DNA topoisomerase II/histidine kinase"/>
    <property type="match status" value="1"/>
</dbReference>
<proteinExistence type="inferred from homology"/>
<comment type="caution">
    <text evidence="5">The sequence shown here is derived from an EMBL/GenBank/DDBJ whole genome shotgun (WGS) entry which is preliminary data.</text>
</comment>
<dbReference type="InterPro" id="IPR001404">
    <property type="entry name" value="Hsp90_fam"/>
</dbReference>
<keyword evidence="2" id="KW-0547">Nucleotide-binding</keyword>
<dbReference type="Proteomes" id="UP000281406">
    <property type="component" value="Unassembled WGS sequence"/>
</dbReference>
<dbReference type="EMBL" id="RJVU01056654">
    <property type="protein sequence ID" value="ROK47447.1"/>
    <property type="molecule type" value="Genomic_DNA"/>
</dbReference>
<keyword evidence="3" id="KW-0067">ATP-binding</keyword>
<gene>
    <name evidence="5" type="ORF">DPX16_1227</name>
</gene>
<sequence>MEWLTTLPQMDEFHNCSGVFEVAEASGVRQGTKIVLHLKDDCKEFSSEDRVKEVVTKYSNFVSFSIFLNRWRLNTQQVCEV</sequence>
<evidence type="ECO:0000256" key="3">
    <source>
        <dbReference type="ARBA" id="ARBA00022840"/>
    </source>
</evidence>